<evidence type="ECO:0000313" key="3">
    <source>
        <dbReference type="Proteomes" id="UP001383192"/>
    </source>
</evidence>
<dbReference type="EMBL" id="JAYKXP010000044">
    <property type="protein sequence ID" value="KAK7037816.1"/>
    <property type="molecule type" value="Genomic_DNA"/>
</dbReference>
<comment type="caution">
    <text evidence="2">The sequence shown here is derived from an EMBL/GenBank/DDBJ whole genome shotgun (WGS) entry which is preliminary data.</text>
</comment>
<dbReference type="AlphaFoldDB" id="A0AAW0CF86"/>
<accession>A0AAW0CF86</accession>
<keyword evidence="3" id="KW-1185">Reference proteome</keyword>
<proteinExistence type="predicted"/>
<evidence type="ECO:0000256" key="1">
    <source>
        <dbReference type="SAM" id="MobiDB-lite"/>
    </source>
</evidence>
<sequence length="332" mass="38226">MVPHLQNVLKTLPPSVVMSGIFGQWKYLMWEEATASEIQLRLKTPATFFRSRMERLRRHFGIWWAPGPDLRQPALHHREGIALLFYDQYWTAMAHKADLRVYWSPFLDSIKKAYPHLQRTTTLRFVIPFPILEALWVHDDPPIRSQSLHLLRFLEDSWRPLPSLGYDETRHDQERIAFVSALTRHLNRTDHTVTSVLMTSRRGQQFIRFVNLQIIHRRFYSTQLSHRSQASFRDRSILMLEWARATRRVQEVGNLPLDHFAPIPAPEDDSPASSEGANESTVRYSVDTATPEVGSNRLAMEESSPDSSTPRDGNLSSAIADGSVTQGEYGIV</sequence>
<dbReference type="Proteomes" id="UP001383192">
    <property type="component" value="Unassembled WGS sequence"/>
</dbReference>
<protein>
    <submittedName>
        <fullName evidence="2">Uncharacterized protein</fullName>
    </submittedName>
</protein>
<evidence type="ECO:0000313" key="2">
    <source>
        <dbReference type="EMBL" id="KAK7037816.1"/>
    </source>
</evidence>
<feature type="region of interest" description="Disordered" evidence="1">
    <location>
        <begin position="259"/>
        <end position="332"/>
    </location>
</feature>
<organism evidence="2 3">
    <name type="scientific">Paramarasmius palmivorus</name>
    <dbReference type="NCBI Taxonomy" id="297713"/>
    <lineage>
        <taxon>Eukaryota</taxon>
        <taxon>Fungi</taxon>
        <taxon>Dikarya</taxon>
        <taxon>Basidiomycota</taxon>
        <taxon>Agaricomycotina</taxon>
        <taxon>Agaricomycetes</taxon>
        <taxon>Agaricomycetidae</taxon>
        <taxon>Agaricales</taxon>
        <taxon>Marasmiineae</taxon>
        <taxon>Marasmiaceae</taxon>
        <taxon>Paramarasmius</taxon>
    </lineage>
</organism>
<gene>
    <name evidence="2" type="ORF">VNI00_010777</name>
</gene>
<reference evidence="2 3" key="1">
    <citation type="submission" date="2024-01" db="EMBL/GenBank/DDBJ databases">
        <title>A draft genome for a cacao thread blight-causing isolate of Paramarasmius palmivorus.</title>
        <authorList>
            <person name="Baruah I.K."/>
            <person name="Bukari Y."/>
            <person name="Amoako-Attah I."/>
            <person name="Meinhardt L.W."/>
            <person name="Bailey B.A."/>
            <person name="Cohen S.P."/>
        </authorList>
    </citation>
    <scope>NUCLEOTIDE SEQUENCE [LARGE SCALE GENOMIC DNA]</scope>
    <source>
        <strain evidence="2 3">GH-12</strain>
    </source>
</reference>
<feature type="compositionally biased region" description="Polar residues" evidence="1">
    <location>
        <begin position="305"/>
        <end position="317"/>
    </location>
</feature>
<name>A0AAW0CF86_9AGAR</name>
<feature type="compositionally biased region" description="Polar residues" evidence="1">
    <location>
        <begin position="271"/>
        <end position="283"/>
    </location>
</feature>